<dbReference type="SUPFAM" id="SSF53335">
    <property type="entry name" value="S-adenosyl-L-methionine-dependent methyltransferases"/>
    <property type="match status" value="1"/>
</dbReference>
<keyword evidence="2" id="KW-0489">Methyltransferase</keyword>
<dbReference type="Proteomes" id="UP000600139">
    <property type="component" value="Unassembled WGS sequence"/>
</dbReference>
<dbReference type="Pfam" id="PF08241">
    <property type="entry name" value="Methyltransf_11"/>
    <property type="match status" value="1"/>
</dbReference>
<feature type="domain" description="Methyltransferase type 11" evidence="1">
    <location>
        <begin position="52"/>
        <end position="150"/>
    </location>
</feature>
<evidence type="ECO:0000313" key="2">
    <source>
        <dbReference type="EMBL" id="MBK1814412.1"/>
    </source>
</evidence>
<evidence type="ECO:0000259" key="1">
    <source>
        <dbReference type="Pfam" id="PF08241"/>
    </source>
</evidence>
<evidence type="ECO:0000313" key="3">
    <source>
        <dbReference type="Proteomes" id="UP000600139"/>
    </source>
</evidence>
<dbReference type="PANTHER" id="PTHR43591">
    <property type="entry name" value="METHYLTRANSFERASE"/>
    <property type="match status" value="1"/>
</dbReference>
<dbReference type="InterPro" id="IPR013216">
    <property type="entry name" value="Methyltransf_11"/>
</dbReference>
<gene>
    <name evidence="2" type="ORF">JIN84_02230</name>
</gene>
<name>A0A934R0U7_9BACT</name>
<dbReference type="AlphaFoldDB" id="A0A934R0U7"/>
<dbReference type="RefSeq" id="WP_200349378.1">
    <property type="nucleotide sequence ID" value="NZ_BAABHZ010000010.1"/>
</dbReference>
<dbReference type="EMBL" id="JAENIK010000004">
    <property type="protein sequence ID" value="MBK1814412.1"/>
    <property type="molecule type" value="Genomic_DNA"/>
</dbReference>
<organism evidence="2 3">
    <name type="scientific">Luteolibacter yonseiensis</name>
    <dbReference type="NCBI Taxonomy" id="1144680"/>
    <lineage>
        <taxon>Bacteria</taxon>
        <taxon>Pseudomonadati</taxon>
        <taxon>Verrucomicrobiota</taxon>
        <taxon>Verrucomicrobiia</taxon>
        <taxon>Verrucomicrobiales</taxon>
        <taxon>Verrucomicrobiaceae</taxon>
        <taxon>Luteolibacter</taxon>
    </lineage>
</organism>
<dbReference type="CDD" id="cd02440">
    <property type="entry name" value="AdoMet_MTases"/>
    <property type="match status" value="1"/>
</dbReference>
<proteinExistence type="predicted"/>
<dbReference type="PANTHER" id="PTHR43591:SF24">
    <property type="entry name" value="2-METHOXY-6-POLYPRENYL-1,4-BENZOQUINOL METHYLASE, MITOCHONDRIAL"/>
    <property type="match status" value="1"/>
</dbReference>
<reference evidence="2" key="1">
    <citation type="submission" date="2021-01" db="EMBL/GenBank/DDBJ databases">
        <title>Modified the classification status of verrucomicrobia.</title>
        <authorList>
            <person name="Feng X."/>
        </authorList>
    </citation>
    <scope>NUCLEOTIDE SEQUENCE</scope>
    <source>
        <strain evidence="2">JCM 18052</strain>
    </source>
</reference>
<dbReference type="InterPro" id="IPR029063">
    <property type="entry name" value="SAM-dependent_MTases_sf"/>
</dbReference>
<keyword evidence="2" id="KW-0808">Transferase</keyword>
<keyword evidence="3" id="KW-1185">Reference proteome</keyword>
<dbReference type="GO" id="GO:0008757">
    <property type="term" value="F:S-adenosylmethionine-dependent methyltransferase activity"/>
    <property type="evidence" value="ECO:0007669"/>
    <property type="project" value="InterPro"/>
</dbReference>
<dbReference type="Gene3D" id="3.40.50.150">
    <property type="entry name" value="Vaccinia Virus protein VP39"/>
    <property type="match status" value="1"/>
</dbReference>
<comment type="caution">
    <text evidence="2">The sequence shown here is derived from an EMBL/GenBank/DDBJ whole genome shotgun (WGS) entry which is preliminary data.</text>
</comment>
<dbReference type="GO" id="GO:0032259">
    <property type="term" value="P:methylation"/>
    <property type="evidence" value="ECO:0007669"/>
    <property type="project" value="UniProtKB-KW"/>
</dbReference>
<protein>
    <submittedName>
        <fullName evidence="2">Class I SAM-dependent methyltransferase</fullName>
    </submittedName>
</protein>
<sequence>MPLQLTHPTSAPHPKAQSMLPAIGGFPTSDLPLFLAGYSELCRVDLSGKRALEICGGFGKLAAGLAEAYPQAEVTGLDLYAASGPEIEERMQRLPGLSYVAGDAFDLSGYGDESLDLVWGQAALHHLAHNATGLAASVRRVLKPGGRLVFIFEPMGHNLPVAAIRAVRMAKHELEDESNLYLSQFERMAAGFSSCEVQMFNLLGYPMKAVSDRFEWLSKTVQSMDALLFRRFPKLLRYGANCNVIFTK</sequence>
<accession>A0A934R0U7</accession>